<dbReference type="InterPro" id="IPR036388">
    <property type="entry name" value="WH-like_DNA-bd_sf"/>
</dbReference>
<evidence type="ECO:0000256" key="4">
    <source>
        <dbReference type="ARBA" id="ARBA00022801"/>
    </source>
</evidence>
<dbReference type="InterPro" id="IPR027417">
    <property type="entry name" value="P-loop_NTPase"/>
</dbReference>
<dbReference type="Gene3D" id="1.10.10.10">
    <property type="entry name" value="Winged helix-like DNA-binding domain superfamily/Winged helix DNA-binding domain"/>
    <property type="match status" value="1"/>
</dbReference>
<dbReference type="Pfam" id="PF00270">
    <property type="entry name" value="DEAD"/>
    <property type="match status" value="1"/>
</dbReference>
<evidence type="ECO:0000256" key="7">
    <source>
        <dbReference type="ARBA" id="ARBA00023125"/>
    </source>
</evidence>
<reference evidence="16" key="1">
    <citation type="submission" date="2016-10" db="EMBL/GenBank/DDBJ databases">
        <authorList>
            <person name="Varghese N."/>
            <person name="Submissions S."/>
        </authorList>
    </citation>
    <scope>NUCLEOTIDE SEQUENCE [LARGE SCALE GENOMIC DNA]</scope>
    <source>
        <strain evidence="16">DSM 17101</strain>
    </source>
</reference>
<evidence type="ECO:0000313" key="16">
    <source>
        <dbReference type="Proteomes" id="UP000199317"/>
    </source>
</evidence>
<feature type="domain" description="Helicase C-terminal" evidence="14">
    <location>
        <begin position="232"/>
        <end position="374"/>
    </location>
</feature>
<evidence type="ECO:0000256" key="12">
    <source>
        <dbReference type="ARBA" id="ARBA00044550"/>
    </source>
</evidence>
<dbReference type="EMBL" id="FNJL01000034">
    <property type="protein sequence ID" value="SDP87070.1"/>
    <property type="molecule type" value="Genomic_DNA"/>
</dbReference>
<keyword evidence="16" id="KW-1185">Reference proteome</keyword>
<evidence type="ECO:0000256" key="11">
    <source>
        <dbReference type="ARBA" id="ARBA00044535"/>
    </source>
</evidence>
<dbReference type="EC" id="5.6.2.4" evidence="10"/>
<dbReference type="GO" id="GO:0006281">
    <property type="term" value="P:DNA repair"/>
    <property type="evidence" value="ECO:0007669"/>
    <property type="project" value="TreeGrafter"/>
</dbReference>
<evidence type="ECO:0000256" key="6">
    <source>
        <dbReference type="ARBA" id="ARBA00022840"/>
    </source>
</evidence>
<evidence type="ECO:0000313" key="15">
    <source>
        <dbReference type="EMBL" id="SDP87070.1"/>
    </source>
</evidence>
<organism evidence="15 16">
    <name type="scientific">Paracidovorax cattleyae</name>
    <dbReference type="NCBI Taxonomy" id="80868"/>
    <lineage>
        <taxon>Bacteria</taxon>
        <taxon>Pseudomonadati</taxon>
        <taxon>Pseudomonadota</taxon>
        <taxon>Betaproteobacteria</taxon>
        <taxon>Burkholderiales</taxon>
        <taxon>Comamonadaceae</taxon>
        <taxon>Paracidovorax</taxon>
    </lineage>
</organism>
<dbReference type="GO" id="GO:0043590">
    <property type="term" value="C:bacterial nucleoid"/>
    <property type="evidence" value="ECO:0007669"/>
    <property type="project" value="TreeGrafter"/>
</dbReference>
<dbReference type="GO" id="GO:0030894">
    <property type="term" value="C:replisome"/>
    <property type="evidence" value="ECO:0007669"/>
    <property type="project" value="TreeGrafter"/>
</dbReference>
<comment type="catalytic activity">
    <reaction evidence="9">
        <text>Couples ATP hydrolysis with the unwinding of duplex DNA by translocating in the 3'-5' direction.</text>
        <dbReference type="EC" id="5.6.2.4"/>
    </reaction>
</comment>
<dbReference type="InterPro" id="IPR014001">
    <property type="entry name" value="Helicase_ATP-bd"/>
</dbReference>
<keyword evidence="5 15" id="KW-0347">Helicase</keyword>
<evidence type="ECO:0000256" key="2">
    <source>
        <dbReference type="ARBA" id="ARBA00022723"/>
    </source>
</evidence>
<dbReference type="CDD" id="cd17920">
    <property type="entry name" value="DEXHc_RecQ"/>
    <property type="match status" value="1"/>
</dbReference>
<feature type="domain" description="Helicase ATP-binding" evidence="13">
    <location>
        <begin position="39"/>
        <end position="208"/>
    </location>
</feature>
<name>A0A1H0W8K1_9BURK</name>
<dbReference type="Pfam" id="PF00271">
    <property type="entry name" value="Helicase_C"/>
    <property type="match status" value="1"/>
</dbReference>
<dbReference type="InterPro" id="IPR032284">
    <property type="entry name" value="RecQ_Zn-bd"/>
</dbReference>
<proteinExistence type="inferred from homology"/>
<dbReference type="SUPFAM" id="SSF52540">
    <property type="entry name" value="P-loop containing nucleoside triphosphate hydrolases"/>
    <property type="match status" value="1"/>
</dbReference>
<dbReference type="NCBIfam" id="TIGR00614">
    <property type="entry name" value="recQ_fam"/>
    <property type="match status" value="1"/>
</dbReference>
<keyword evidence="3" id="KW-0547">Nucleotide-binding</keyword>
<dbReference type="OrthoDB" id="9760034at2"/>
<dbReference type="SMART" id="SM00487">
    <property type="entry name" value="DEXDc"/>
    <property type="match status" value="1"/>
</dbReference>
<dbReference type="SMART" id="SM00490">
    <property type="entry name" value="HELICc"/>
    <property type="match status" value="1"/>
</dbReference>
<dbReference type="InterPro" id="IPR001650">
    <property type="entry name" value="Helicase_C-like"/>
</dbReference>
<protein>
    <recommendedName>
        <fullName evidence="11">ATP-dependent DNA helicase RecQ</fullName>
        <ecNumber evidence="10">5.6.2.4</ecNumber>
    </recommendedName>
    <alternativeName>
        <fullName evidence="12">DNA 3'-5' helicase RecQ</fullName>
    </alternativeName>
</protein>
<dbReference type="PANTHER" id="PTHR13710:SF105">
    <property type="entry name" value="ATP-DEPENDENT DNA HELICASE Q1"/>
    <property type="match status" value="1"/>
</dbReference>
<gene>
    <name evidence="15" type="ORF">SAMN04489708_13421</name>
</gene>
<dbReference type="RefSeq" id="WP_092838746.1">
    <property type="nucleotide sequence ID" value="NZ_CP028290.1"/>
</dbReference>
<evidence type="ECO:0000256" key="10">
    <source>
        <dbReference type="ARBA" id="ARBA00034808"/>
    </source>
</evidence>
<dbReference type="PANTHER" id="PTHR13710">
    <property type="entry name" value="DNA HELICASE RECQ FAMILY MEMBER"/>
    <property type="match status" value="1"/>
</dbReference>
<dbReference type="InterPro" id="IPR004589">
    <property type="entry name" value="DNA_helicase_ATP-dep_RecQ"/>
</dbReference>
<dbReference type="GO" id="GO:0046872">
    <property type="term" value="F:metal ion binding"/>
    <property type="evidence" value="ECO:0007669"/>
    <property type="project" value="UniProtKB-KW"/>
</dbReference>
<dbReference type="GO" id="GO:0043138">
    <property type="term" value="F:3'-5' DNA helicase activity"/>
    <property type="evidence" value="ECO:0007669"/>
    <property type="project" value="UniProtKB-EC"/>
</dbReference>
<accession>A0A1H0W8K1</accession>
<dbReference type="GO" id="GO:0005737">
    <property type="term" value="C:cytoplasm"/>
    <property type="evidence" value="ECO:0007669"/>
    <property type="project" value="TreeGrafter"/>
</dbReference>
<dbReference type="GO" id="GO:0005524">
    <property type="term" value="F:ATP binding"/>
    <property type="evidence" value="ECO:0007669"/>
    <property type="project" value="UniProtKB-KW"/>
</dbReference>
<keyword evidence="2" id="KW-0479">Metal-binding</keyword>
<dbReference type="GO" id="GO:0016787">
    <property type="term" value="F:hydrolase activity"/>
    <property type="evidence" value="ECO:0007669"/>
    <property type="project" value="UniProtKB-KW"/>
</dbReference>
<evidence type="ECO:0000256" key="1">
    <source>
        <dbReference type="ARBA" id="ARBA00005446"/>
    </source>
</evidence>
<dbReference type="GO" id="GO:0006310">
    <property type="term" value="P:DNA recombination"/>
    <property type="evidence" value="ECO:0007669"/>
    <property type="project" value="InterPro"/>
</dbReference>
<sequence>MPSTTQAAASRPPSQARIQAALKQSFGLRALRAGQRDVIARVLRGENTLAIMPTGAGKSLCYQLPALLIAGRTVVVSPLIALMRDQCEALRERGVPAVQLHSALNAEEAHAAEAAVADGSARIILTTPERLADAEFQALLEAGGAVGLLAVDEAHCISQWGHDFRPAFLDIAHALPRMGRPPVLALTATAAGPVAQDIRRQLGIPASGVVDTGTFRPNLHYRAEQLASEAEKRDRLLRIVKGTEGSGIVYAATVKAAEAVHALLAGAGESAGLYHGRMPAAERGEAQDRFMAGDLRVMVATNAFGLGIDKQDVRFVVHYQMPGGLDAYYQESGRAGRDGQPAECTLLFLRKDKAVQQFFLAGRYPTPDDLNALYAALQSPPPGAHEGWTPDLLQQSLDRPRPKLQVALGLLRRRRIVTQKADGRLALRRAGMDNNALIALLEDYAQKRTQDQDGLERMVFYAQTGSCRWDVLLDYFGHARDTQRCGTCDNCRRIAALDAQQAIANAAASSASPAAVPSTRSPAVAAAARKKLSAKPSAAADIVVPPPGAAVLAVLAAAPPRTVFELGMPVRVKRYGEGTVSAIASESITVAFPDGSERCFHPEYVRRARRRRPAANDAEVAAAMVEPALALRSA</sequence>
<dbReference type="Proteomes" id="UP000199317">
    <property type="component" value="Unassembled WGS sequence"/>
</dbReference>
<dbReference type="InterPro" id="IPR011545">
    <property type="entry name" value="DEAD/DEAH_box_helicase_dom"/>
</dbReference>
<comment type="similarity">
    <text evidence="1">Belongs to the helicase family. RecQ subfamily.</text>
</comment>
<evidence type="ECO:0000256" key="8">
    <source>
        <dbReference type="ARBA" id="ARBA00023235"/>
    </source>
</evidence>
<dbReference type="GO" id="GO:0003677">
    <property type="term" value="F:DNA binding"/>
    <property type="evidence" value="ECO:0007669"/>
    <property type="project" value="UniProtKB-KW"/>
</dbReference>
<evidence type="ECO:0000259" key="13">
    <source>
        <dbReference type="PROSITE" id="PS51192"/>
    </source>
</evidence>
<evidence type="ECO:0000256" key="9">
    <source>
        <dbReference type="ARBA" id="ARBA00034617"/>
    </source>
</evidence>
<dbReference type="GO" id="GO:0009378">
    <property type="term" value="F:four-way junction helicase activity"/>
    <property type="evidence" value="ECO:0007669"/>
    <property type="project" value="TreeGrafter"/>
</dbReference>
<dbReference type="PROSITE" id="PS51194">
    <property type="entry name" value="HELICASE_CTER"/>
    <property type="match status" value="1"/>
</dbReference>
<dbReference type="Pfam" id="PF16124">
    <property type="entry name" value="RecQ_Zn_bind"/>
    <property type="match status" value="1"/>
</dbReference>
<keyword evidence="8" id="KW-0413">Isomerase</keyword>
<evidence type="ECO:0000256" key="5">
    <source>
        <dbReference type="ARBA" id="ARBA00022806"/>
    </source>
</evidence>
<evidence type="ECO:0000256" key="3">
    <source>
        <dbReference type="ARBA" id="ARBA00022741"/>
    </source>
</evidence>
<dbReference type="AlphaFoldDB" id="A0A1H0W8K1"/>
<dbReference type="Gene3D" id="3.40.50.300">
    <property type="entry name" value="P-loop containing nucleotide triphosphate hydrolases"/>
    <property type="match status" value="2"/>
</dbReference>
<keyword evidence="7" id="KW-0238">DNA-binding</keyword>
<evidence type="ECO:0000259" key="14">
    <source>
        <dbReference type="PROSITE" id="PS51194"/>
    </source>
</evidence>
<keyword evidence="4" id="KW-0378">Hydrolase</keyword>
<dbReference type="PROSITE" id="PS51192">
    <property type="entry name" value="HELICASE_ATP_BIND_1"/>
    <property type="match status" value="1"/>
</dbReference>
<keyword evidence="6" id="KW-0067">ATP-binding</keyword>